<dbReference type="InterPro" id="IPR027417">
    <property type="entry name" value="P-loop_NTPase"/>
</dbReference>
<gene>
    <name evidence="3" type="ORF">BO97DRAFT_351351</name>
</gene>
<dbReference type="Pfam" id="PF00004">
    <property type="entry name" value="AAA"/>
    <property type="match status" value="1"/>
</dbReference>
<dbReference type="STRING" id="1450537.A0A395HP64"/>
<dbReference type="RefSeq" id="XP_025548761.1">
    <property type="nucleotide sequence ID" value="XM_025691975.1"/>
</dbReference>
<protein>
    <submittedName>
        <fullName evidence="3">P-loop containing nucleoside triphosphate hydrolase protein</fullName>
    </submittedName>
</protein>
<organism evidence="3 4">
    <name type="scientific">Aspergillus homomorphus (strain CBS 101889)</name>
    <dbReference type="NCBI Taxonomy" id="1450537"/>
    <lineage>
        <taxon>Eukaryota</taxon>
        <taxon>Fungi</taxon>
        <taxon>Dikarya</taxon>
        <taxon>Ascomycota</taxon>
        <taxon>Pezizomycotina</taxon>
        <taxon>Eurotiomycetes</taxon>
        <taxon>Eurotiomycetidae</taxon>
        <taxon>Eurotiales</taxon>
        <taxon>Aspergillaceae</taxon>
        <taxon>Aspergillus</taxon>
        <taxon>Aspergillus subgen. Circumdati</taxon>
    </lineage>
</organism>
<evidence type="ECO:0000259" key="2">
    <source>
        <dbReference type="SMART" id="SM00382"/>
    </source>
</evidence>
<dbReference type="InterPro" id="IPR054289">
    <property type="entry name" value="DUF7025"/>
</dbReference>
<dbReference type="InterPro" id="IPR003593">
    <property type="entry name" value="AAA+_ATPase"/>
</dbReference>
<feature type="region of interest" description="Disordered" evidence="1">
    <location>
        <begin position="586"/>
        <end position="606"/>
    </location>
</feature>
<dbReference type="InterPro" id="IPR056599">
    <property type="entry name" value="AAA_lid_fung"/>
</dbReference>
<name>A0A395HP64_ASPHC</name>
<proteinExistence type="predicted"/>
<sequence>MITTNLENGVFIYPFTDLCLYKDRLLAYKSDAAHETRLRHSPEYNALCDKHIDVLVRYLYAQPTIGLKEAEDLWAQPIPKTTFKALWLLFRPGAEVYVHEHGKLNAYVVESVEGGTEWSDVYRRPQPYEVKVWNLNYDGRYLTRTVKLINILVFDGEREIRSLPLYPTRFAEDPVTLHRNLVARGERFVRIMKKPTLQEFTGPSTLQGARTFSRARVVVDHTCQPWELDETKAQAQDKPGNRIVCESPEPRQTTSLRTKFDDYDNLDLQSSKAITEHHYFLCYSHVYAFVLRDRAWDLLDVALMEDPIHNKNVIDTLVMKPESNKQMIRAICEVFGGTSVHSPFTADFIKGKGEGQIILLHGPPGTGKTLTAESVAEYTARPLLSITAADLGHEPEMLERKLLNFFRDGNRWNAIVLLDEADVYLERRSQFDLRRNSIVSIFLRVLDYFQGILFLTTNRVGHFDEAFRSRIHVQIGYDPLNDAARERIWENHFRKLEDNAKNGGQEIICSYSAQEYIRESRRLQELRWNGREIRNAFQTAVALACFEAKQRNEPVPKLSDRHLVQVVTMSRNFKAYMQATERHDESQVAFLEGSRDDRQTASGEMS</sequence>
<keyword evidence="4" id="KW-1185">Reference proteome</keyword>
<reference evidence="3 4" key="1">
    <citation type="submission" date="2018-02" db="EMBL/GenBank/DDBJ databases">
        <title>The genomes of Aspergillus section Nigri reveals drivers in fungal speciation.</title>
        <authorList>
            <consortium name="DOE Joint Genome Institute"/>
            <person name="Vesth T.C."/>
            <person name="Nybo J."/>
            <person name="Theobald S."/>
            <person name="Brandl J."/>
            <person name="Frisvad J.C."/>
            <person name="Nielsen K.F."/>
            <person name="Lyhne E.K."/>
            <person name="Kogle M.E."/>
            <person name="Kuo A."/>
            <person name="Riley R."/>
            <person name="Clum A."/>
            <person name="Nolan M."/>
            <person name="Lipzen A."/>
            <person name="Salamov A."/>
            <person name="Henrissat B."/>
            <person name="Wiebenga A."/>
            <person name="De vries R.P."/>
            <person name="Grigoriev I.V."/>
            <person name="Mortensen U.H."/>
            <person name="Andersen M.R."/>
            <person name="Baker S.E."/>
        </authorList>
    </citation>
    <scope>NUCLEOTIDE SEQUENCE [LARGE SCALE GENOMIC DNA]</scope>
    <source>
        <strain evidence="3 4">CBS 101889</strain>
    </source>
</reference>
<dbReference type="CDD" id="cd19481">
    <property type="entry name" value="RecA-like_protease"/>
    <property type="match status" value="1"/>
</dbReference>
<dbReference type="Pfam" id="PF22942">
    <property type="entry name" value="DUF7025"/>
    <property type="match status" value="1"/>
</dbReference>
<evidence type="ECO:0000256" key="1">
    <source>
        <dbReference type="SAM" id="MobiDB-lite"/>
    </source>
</evidence>
<keyword evidence="3" id="KW-0378">Hydrolase</keyword>
<dbReference type="Gene3D" id="3.40.50.300">
    <property type="entry name" value="P-loop containing nucleotide triphosphate hydrolases"/>
    <property type="match status" value="1"/>
</dbReference>
<accession>A0A395HP64</accession>
<dbReference type="GO" id="GO:0005524">
    <property type="term" value="F:ATP binding"/>
    <property type="evidence" value="ECO:0007669"/>
    <property type="project" value="InterPro"/>
</dbReference>
<dbReference type="GeneID" id="37196264"/>
<dbReference type="GO" id="GO:0016887">
    <property type="term" value="F:ATP hydrolysis activity"/>
    <property type="evidence" value="ECO:0007669"/>
    <property type="project" value="InterPro"/>
</dbReference>
<evidence type="ECO:0000313" key="4">
    <source>
        <dbReference type="Proteomes" id="UP000248961"/>
    </source>
</evidence>
<dbReference type="VEuPathDB" id="FungiDB:BO97DRAFT_351351"/>
<dbReference type="Proteomes" id="UP000248961">
    <property type="component" value="Unassembled WGS sequence"/>
</dbReference>
<dbReference type="EMBL" id="KZ824302">
    <property type="protein sequence ID" value="RAL09607.1"/>
    <property type="molecule type" value="Genomic_DNA"/>
</dbReference>
<evidence type="ECO:0000313" key="3">
    <source>
        <dbReference type="EMBL" id="RAL09607.1"/>
    </source>
</evidence>
<dbReference type="SMART" id="SM00382">
    <property type="entry name" value="AAA"/>
    <property type="match status" value="1"/>
</dbReference>
<dbReference type="AlphaFoldDB" id="A0A395HP64"/>
<dbReference type="PANTHER" id="PTHR46411">
    <property type="entry name" value="FAMILY ATPASE, PUTATIVE-RELATED"/>
    <property type="match status" value="1"/>
</dbReference>
<feature type="domain" description="AAA+ ATPase" evidence="2">
    <location>
        <begin position="354"/>
        <end position="480"/>
    </location>
</feature>
<dbReference type="Pfam" id="PF23232">
    <property type="entry name" value="AAA_lid_13"/>
    <property type="match status" value="1"/>
</dbReference>
<dbReference type="PANTHER" id="PTHR46411:SF4">
    <property type="entry name" value="AAA+ ATPASE DOMAIN-CONTAINING PROTEIN"/>
    <property type="match status" value="1"/>
</dbReference>
<dbReference type="InterPro" id="IPR003959">
    <property type="entry name" value="ATPase_AAA_core"/>
</dbReference>
<dbReference type="OrthoDB" id="10042665at2759"/>
<dbReference type="SUPFAM" id="SSF52540">
    <property type="entry name" value="P-loop containing nucleoside triphosphate hydrolases"/>
    <property type="match status" value="1"/>
</dbReference>